<feature type="compositionally biased region" description="Basic and acidic residues" evidence="1">
    <location>
        <begin position="1"/>
        <end position="12"/>
    </location>
</feature>
<gene>
    <name evidence="2" type="ORF">SMAR0320_LOCUS9087</name>
    <name evidence="3" type="ORF">SMAR0320_LOCUS9088</name>
</gene>
<protein>
    <submittedName>
        <fullName evidence="3">Uncharacterized protein</fullName>
    </submittedName>
</protein>
<feature type="compositionally biased region" description="Basic residues" evidence="1">
    <location>
        <begin position="69"/>
        <end position="82"/>
    </location>
</feature>
<feature type="compositionally biased region" description="Polar residues" evidence="1">
    <location>
        <begin position="53"/>
        <end position="64"/>
    </location>
</feature>
<name>A0A6U3UYS9_9STRA</name>
<organism evidence="3">
    <name type="scientific">Skeletonema marinoi</name>
    <dbReference type="NCBI Taxonomy" id="267567"/>
    <lineage>
        <taxon>Eukaryota</taxon>
        <taxon>Sar</taxon>
        <taxon>Stramenopiles</taxon>
        <taxon>Ochrophyta</taxon>
        <taxon>Bacillariophyta</taxon>
        <taxon>Coscinodiscophyceae</taxon>
        <taxon>Thalassiosirophycidae</taxon>
        <taxon>Thalassiosirales</taxon>
        <taxon>Skeletonemataceae</taxon>
        <taxon>Skeletonema</taxon>
        <taxon>Skeletonema marinoi-dohrnii complex</taxon>
    </lineage>
</organism>
<dbReference type="EMBL" id="HBGZ01012744">
    <property type="protein sequence ID" value="CAD9597274.1"/>
    <property type="molecule type" value="Transcribed_RNA"/>
</dbReference>
<proteinExistence type="predicted"/>
<dbReference type="AlphaFoldDB" id="A0A6U3UYS9"/>
<accession>A0A6U3UYS9</accession>
<feature type="region of interest" description="Disordered" evidence="1">
    <location>
        <begin position="1"/>
        <end position="121"/>
    </location>
</feature>
<sequence length="235" mass="26214">MTLSKTKDEPTGHRRKLSDEQDTTSYSPGFFSLTRRTATDDKNNSDMVMSPIHNLNSHAPQSPSEKMAPVKKHRHHNGNRPRSKSESETSHNRSAPKKKGTNSPGGHYYHPVQSPTSVTPYSPKYRSLGKMWIRPVSVKKNQWNQVIGPQQGTPCSHPPTMPLFPDFGGQSTPFSEKNHHEEMMLHTTSKSSSFVSYQRNSESSSSKKLAFTFGESGKPITSSLLAKRHSPTSVI</sequence>
<reference evidence="3" key="1">
    <citation type="submission" date="2021-01" db="EMBL/GenBank/DDBJ databases">
        <authorList>
            <person name="Corre E."/>
            <person name="Pelletier E."/>
            <person name="Niang G."/>
            <person name="Scheremetjew M."/>
            <person name="Finn R."/>
            <person name="Kale V."/>
            <person name="Holt S."/>
            <person name="Cochrane G."/>
            <person name="Meng A."/>
            <person name="Brown T."/>
            <person name="Cohen L."/>
        </authorList>
    </citation>
    <scope>NUCLEOTIDE SEQUENCE</scope>
    <source>
        <strain evidence="3">SM1012Den-03</strain>
    </source>
</reference>
<evidence type="ECO:0000313" key="2">
    <source>
        <dbReference type="EMBL" id="CAD9597274.1"/>
    </source>
</evidence>
<dbReference type="EMBL" id="HBGZ01012745">
    <property type="protein sequence ID" value="CAD9597281.1"/>
    <property type="molecule type" value="Transcribed_RNA"/>
</dbReference>
<evidence type="ECO:0000256" key="1">
    <source>
        <dbReference type="SAM" id="MobiDB-lite"/>
    </source>
</evidence>
<evidence type="ECO:0000313" key="3">
    <source>
        <dbReference type="EMBL" id="CAD9597281.1"/>
    </source>
</evidence>